<name>A0A316H2M3_9SPHI</name>
<dbReference type="EMBL" id="QGHA01000008">
    <property type="protein sequence ID" value="PWK75299.1"/>
    <property type="molecule type" value="Genomic_DNA"/>
</dbReference>
<accession>A0A316H2M3</accession>
<reference evidence="1 2" key="1">
    <citation type="submission" date="2018-05" db="EMBL/GenBank/DDBJ databases">
        <title>Genomic Encyclopedia of Archaeal and Bacterial Type Strains, Phase II (KMG-II): from individual species to whole genera.</title>
        <authorList>
            <person name="Goeker M."/>
        </authorList>
    </citation>
    <scope>NUCLEOTIDE SEQUENCE [LARGE SCALE GENOMIC DNA]</scope>
    <source>
        <strain evidence="1 2">DSM 19975</strain>
    </source>
</reference>
<dbReference type="RefSeq" id="WP_109609253.1">
    <property type="nucleotide sequence ID" value="NZ_QGHA01000008.1"/>
</dbReference>
<sequence>MKYLLIIFLCLNILGAYAQKRINNIDSIYYLVDTANTPLKDRMWDIGIESQYKYLTIKCPCLKFNIEPTFIYKLKDPGQKINDGYFSKLKIVSLAKLIELTKKTTDLTAQTLYIFYIIEKDANGGYIYHKTRLIQPRKKEVSIEYENIPSEANHKQ</sequence>
<evidence type="ECO:0000313" key="1">
    <source>
        <dbReference type="EMBL" id="PWK75299.1"/>
    </source>
</evidence>
<keyword evidence="2" id="KW-1185">Reference proteome</keyword>
<organism evidence="1 2">
    <name type="scientific">Mucilaginibacter oryzae</name>
    <dbReference type="NCBI Taxonomy" id="468058"/>
    <lineage>
        <taxon>Bacteria</taxon>
        <taxon>Pseudomonadati</taxon>
        <taxon>Bacteroidota</taxon>
        <taxon>Sphingobacteriia</taxon>
        <taxon>Sphingobacteriales</taxon>
        <taxon>Sphingobacteriaceae</taxon>
        <taxon>Mucilaginibacter</taxon>
    </lineage>
</organism>
<gene>
    <name evidence="1" type="ORF">LX99_03792</name>
</gene>
<protein>
    <submittedName>
        <fullName evidence="1">Uncharacterized protein</fullName>
    </submittedName>
</protein>
<proteinExistence type="predicted"/>
<dbReference type="Proteomes" id="UP000245678">
    <property type="component" value="Unassembled WGS sequence"/>
</dbReference>
<evidence type="ECO:0000313" key="2">
    <source>
        <dbReference type="Proteomes" id="UP000245678"/>
    </source>
</evidence>
<dbReference type="AlphaFoldDB" id="A0A316H2M3"/>
<comment type="caution">
    <text evidence="1">The sequence shown here is derived from an EMBL/GenBank/DDBJ whole genome shotgun (WGS) entry which is preliminary data.</text>
</comment>